<gene>
    <name evidence="4" type="primary">LOC114246687</name>
</gene>
<evidence type="ECO:0000313" key="4">
    <source>
        <dbReference type="RefSeq" id="XP_028035157.1"/>
    </source>
</evidence>
<dbReference type="Proteomes" id="UP000504629">
    <property type="component" value="Unplaced"/>
</dbReference>
<dbReference type="AlphaFoldDB" id="A0A6J2K2D4"/>
<feature type="signal peptide" evidence="2">
    <location>
        <begin position="1"/>
        <end position="17"/>
    </location>
</feature>
<name>A0A6J2K2D4_BOMMA</name>
<dbReference type="RefSeq" id="XP_028035157.1">
    <property type="nucleotide sequence ID" value="XM_028179356.1"/>
</dbReference>
<dbReference type="GeneID" id="114246687"/>
<sequence>MLTSTLLFIFEITLAATQIPSHTDYQRIGEVLFRNEKYNVYKPTIHSVTDYFKSYMLDQLRRKPNERVFIDDDGFRHEWLNFDEDNGNLRKQNTDISVKNQTTTRPNVEKKRRKTPKRKKKVTEAVKEDRKNLREGENLEGRTVAKTTFYCPFLGIVTMHSFLD</sequence>
<keyword evidence="3" id="KW-1185">Reference proteome</keyword>
<evidence type="ECO:0000256" key="1">
    <source>
        <dbReference type="SAM" id="MobiDB-lite"/>
    </source>
</evidence>
<dbReference type="OrthoDB" id="7486091at2759"/>
<proteinExistence type="predicted"/>
<accession>A0A6J2K2D4</accession>
<keyword evidence="2" id="KW-0732">Signal</keyword>
<feature type="chain" id="PRO_5026965844" evidence="2">
    <location>
        <begin position="18"/>
        <end position="164"/>
    </location>
</feature>
<evidence type="ECO:0000313" key="3">
    <source>
        <dbReference type="Proteomes" id="UP000504629"/>
    </source>
</evidence>
<reference evidence="4" key="1">
    <citation type="submission" date="2025-08" db="UniProtKB">
        <authorList>
            <consortium name="RefSeq"/>
        </authorList>
    </citation>
    <scope>IDENTIFICATION</scope>
    <source>
        <tissue evidence="4">Silk gland</tissue>
    </source>
</reference>
<dbReference type="KEGG" id="bman:114246687"/>
<evidence type="ECO:0000256" key="2">
    <source>
        <dbReference type="SAM" id="SignalP"/>
    </source>
</evidence>
<feature type="region of interest" description="Disordered" evidence="1">
    <location>
        <begin position="101"/>
        <end position="130"/>
    </location>
</feature>
<protein>
    <submittedName>
        <fullName evidence="4">Uncharacterized protein LOC114246687</fullName>
    </submittedName>
</protein>
<organism evidence="3 4">
    <name type="scientific">Bombyx mandarina</name>
    <name type="common">Wild silk moth</name>
    <name type="synonym">Wild silkworm</name>
    <dbReference type="NCBI Taxonomy" id="7092"/>
    <lineage>
        <taxon>Eukaryota</taxon>
        <taxon>Metazoa</taxon>
        <taxon>Ecdysozoa</taxon>
        <taxon>Arthropoda</taxon>
        <taxon>Hexapoda</taxon>
        <taxon>Insecta</taxon>
        <taxon>Pterygota</taxon>
        <taxon>Neoptera</taxon>
        <taxon>Endopterygota</taxon>
        <taxon>Lepidoptera</taxon>
        <taxon>Glossata</taxon>
        <taxon>Ditrysia</taxon>
        <taxon>Bombycoidea</taxon>
        <taxon>Bombycidae</taxon>
        <taxon>Bombycinae</taxon>
        <taxon>Bombyx</taxon>
    </lineage>
</organism>
<feature type="compositionally biased region" description="Basic residues" evidence="1">
    <location>
        <begin position="110"/>
        <end position="121"/>
    </location>
</feature>